<dbReference type="GO" id="GO:0008168">
    <property type="term" value="F:methyltransferase activity"/>
    <property type="evidence" value="ECO:0007669"/>
    <property type="project" value="UniProtKB-KW"/>
</dbReference>
<dbReference type="InterPro" id="IPR057954">
    <property type="entry name" value="SET_TTL12"/>
</dbReference>
<dbReference type="InterPro" id="IPR029063">
    <property type="entry name" value="SAM-dependent_MTases_sf"/>
</dbReference>
<dbReference type="SUPFAM" id="SSF53335">
    <property type="entry name" value="S-adenosyl-L-methionine-dependent methyltransferases"/>
    <property type="match status" value="1"/>
</dbReference>
<name>A0A1V9ZGH5_ACHHY</name>
<protein>
    <recommendedName>
        <fullName evidence="4">Tubulin--tyrosine ligase-like protein 12 SET-like domain-containing protein</fullName>
    </recommendedName>
</protein>
<evidence type="ECO:0000259" key="4">
    <source>
        <dbReference type="Pfam" id="PF25556"/>
    </source>
</evidence>
<dbReference type="Pfam" id="PF25556">
    <property type="entry name" value="SET_TTL"/>
    <property type="match status" value="1"/>
</dbReference>
<feature type="domain" description="Tubulin--tyrosine ligase-like protein 12 SET-like" evidence="4">
    <location>
        <begin position="63"/>
        <end position="185"/>
    </location>
</feature>
<dbReference type="Proteomes" id="UP000243579">
    <property type="component" value="Unassembled WGS sequence"/>
</dbReference>
<evidence type="ECO:0000313" key="6">
    <source>
        <dbReference type="Proteomes" id="UP000243579"/>
    </source>
</evidence>
<dbReference type="PANTHER" id="PTHR12176">
    <property type="entry name" value="SAM-DEPENDENT METHYLTRANSFERASE SUPERFAMILY PROTEIN"/>
    <property type="match status" value="1"/>
</dbReference>
<dbReference type="EMBL" id="JNBR01000123">
    <property type="protein sequence ID" value="OQR97088.1"/>
    <property type="molecule type" value="Genomic_DNA"/>
</dbReference>
<evidence type="ECO:0000256" key="1">
    <source>
        <dbReference type="ARBA" id="ARBA00008361"/>
    </source>
</evidence>
<dbReference type="AlphaFoldDB" id="A0A1V9ZGH5"/>
<keyword evidence="6" id="KW-1185">Reference proteome</keyword>
<keyword evidence="2" id="KW-0489">Methyltransferase</keyword>
<dbReference type="InterPro" id="IPR051419">
    <property type="entry name" value="Lys/N-term_MeTrsfase_sf"/>
</dbReference>
<dbReference type="STRING" id="1202772.A0A1V9ZGH5"/>
<comment type="caution">
    <text evidence="5">The sequence shown here is derived from an EMBL/GenBank/DDBJ whole genome shotgun (WGS) entry which is preliminary data.</text>
</comment>
<gene>
    <name evidence="5" type="ORF">ACHHYP_12768</name>
</gene>
<dbReference type="Gene3D" id="3.40.50.150">
    <property type="entry name" value="Vaccinia Virus protein VP39"/>
    <property type="match status" value="1"/>
</dbReference>
<evidence type="ECO:0000313" key="5">
    <source>
        <dbReference type="EMBL" id="OQR97088.1"/>
    </source>
</evidence>
<dbReference type="GO" id="GO:0032259">
    <property type="term" value="P:methylation"/>
    <property type="evidence" value="ECO:0007669"/>
    <property type="project" value="UniProtKB-KW"/>
</dbReference>
<comment type="similarity">
    <text evidence="1">Belongs to the methyltransferase superfamily.</text>
</comment>
<dbReference type="OrthoDB" id="411785at2759"/>
<proteinExistence type="inferred from homology"/>
<dbReference type="PANTHER" id="PTHR12176:SF79">
    <property type="entry name" value="METHYLTRANSFERASE TYPE 11 DOMAIN-CONTAINING PROTEIN"/>
    <property type="match status" value="1"/>
</dbReference>
<evidence type="ECO:0000256" key="3">
    <source>
        <dbReference type="ARBA" id="ARBA00022679"/>
    </source>
</evidence>
<reference evidence="5 6" key="1">
    <citation type="journal article" date="2014" name="Genome Biol. Evol.">
        <title>The secreted proteins of Achlya hypogyna and Thraustotheca clavata identify the ancestral oomycete secretome and reveal gene acquisitions by horizontal gene transfer.</title>
        <authorList>
            <person name="Misner I."/>
            <person name="Blouin N."/>
            <person name="Leonard G."/>
            <person name="Richards T.A."/>
            <person name="Lane C.E."/>
        </authorList>
    </citation>
    <scope>NUCLEOTIDE SEQUENCE [LARGE SCALE GENOMIC DNA]</scope>
    <source>
        <strain evidence="5 6">ATCC 48635</strain>
    </source>
</reference>
<evidence type="ECO:0000256" key="2">
    <source>
        <dbReference type="ARBA" id="ARBA00022603"/>
    </source>
</evidence>
<keyword evidence="3" id="KW-0808">Transferase</keyword>
<accession>A0A1V9ZGH5</accession>
<sequence length="410" mass="45351">MDVAGALERHAAQLSHYAVPEYLREEALRKVLSRDFGCPALRRGSVNGNATVVAADAFLAEGGIWVLDHAWLFQSARDARAQLEADAVLREKMAAITSHFAPDATDVDGIIVNLVHCAYSIKFGHNAADLYHYVLADVGAILRCSKYDINVNVAPLYCVDTGTLVSLLWPVVDIHPGAEIIRPHATKISLIQLGKQTYWESRYEDEEEFDWYCSYSQMRDLVRRYTAVDDAVLLAGSGASTLPIDMEADGFTNIIATDYAANVVAKMQAKYPHSSARFETADMTDMKDFAADSIACIVDKGCLDTMLLAPETDVASGGQVWKTVTSENAMEFPDAWAVMRECMRLLRPMGHLILLTYGSPNNRMGLLDWPSPDESVMWEILECQELSPSVDAPSIAKPFFIYVLQKQPKA</sequence>
<organism evidence="5 6">
    <name type="scientific">Achlya hypogyna</name>
    <name type="common">Oomycete</name>
    <name type="synonym">Protoachlya hypogyna</name>
    <dbReference type="NCBI Taxonomy" id="1202772"/>
    <lineage>
        <taxon>Eukaryota</taxon>
        <taxon>Sar</taxon>
        <taxon>Stramenopiles</taxon>
        <taxon>Oomycota</taxon>
        <taxon>Saprolegniomycetes</taxon>
        <taxon>Saprolegniales</taxon>
        <taxon>Achlyaceae</taxon>
        <taxon>Achlya</taxon>
    </lineage>
</organism>